<dbReference type="EMBL" id="JASDDP010000008">
    <property type="protein sequence ID" value="MDJ1645599.1"/>
    <property type="molecule type" value="Genomic_DNA"/>
</dbReference>
<feature type="domain" description="WhiA LAGLIDADG-like" evidence="6">
    <location>
        <begin position="111"/>
        <end position="202"/>
    </location>
</feature>
<accession>A0AAJ1UVK5</accession>
<reference evidence="7" key="1">
    <citation type="submission" date="2023-05" db="EMBL/GenBank/DDBJ databases">
        <title>Mycoplasma phocimorsus sp. nov., isolated from Scandinavian patients with seal finger or septic arthritis after contact with seals.</title>
        <authorList>
            <person name="Skafte-Holm A."/>
            <person name="Pedersen T.R."/>
            <person name="Froelund M."/>
            <person name="Stegger M."/>
            <person name="Qvortrup K."/>
            <person name="Michaels D.L."/>
            <person name="Brown D.R."/>
            <person name="Jensen J.S."/>
        </authorList>
    </citation>
    <scope>NUCLEOTIDE SEQUENCE</scope>
    <source>
        <strain evidence="7">M5725</strain>
    </source>
</reference>
<keyword evidence="1 4" id="KW-0132">Cell division</keyword>
<evidence type="ECO:0000256" key="3">
    <source>
        <dbReference type="ARBA" id="ARBA00023306"/>
    </source>
</evidence>
<dbReference type="InterPro" id="IPR027434">
    <property type="entry name" value="Homing_endonucl"/>
</dbReference>
<dbReference type="AlphaFoldDB" id="A0AAJ1UVK5"/>
<dbReference type="SUPFAM" id="SSF55608">
    <property type="entry name" value="Homing endonucleases"/>
    <property type="match status" value="1"/>
</dbReference>
<evidence type="ECO:0000313" key="8">
    <source>
        <dbReference type="Proteomes" id="UP001224428"/>
    </source>
</evidence>
<feature type="domain" description="Sporulation regulator WhiA C-terminal" evidence="5">
    <location>
        <begin position="207"/>
        <end position="291"/>
    </location>
</feature>
<dbReference type="Gene3D" id="3.10.28.10">
    <property type="entry name" value="Homing endonucleases"/>
    <property type="match status" value="1"/>
</dbReference>
<dbReference type="NCBIfam" id="TIGR00647">
    <property type="entry name" value="DNA_bind_WhiA"/>
    <property type="match status" value="1"/>
</dbReference>
<gene>
    <name evidence="4 7" type="primary">whiA</name>
    <name evidence="7" type="ORF">QLQ80_00645</name>
</gene>
<organism evidence="7 8">
    <name type="scientific">Mycoplasma phocimorsus</name>
    <dbReference type="NCBI Taxonomy" id="3045839"/>
    <lineage>
        <taxon>Bacteria</taxon>
        <taxon>Bacillati</taxon>
        <taxon>Mycoplasmatota</taxon>
        <taxon>Mollicutes</taxon>
        <taxon>Mycoplasmataceae</taxon>
        <taxon>Mycoplasma</taxon>
    </lineage>
</organism>
<dbReference type="RefSeq" id="WP_283827129.1">
    <property type="nucleotide sequence ID" value="NZ_JASDDP010000008.1"/>
</dbReference>
<comment type="function">
    <text evidence="4">Involved in cell division and chromosome segregation.</text>
</comment>
<name>A0AAJ1UVK5_9MOLU</name>
<dbReference type="PANTHER" id="PTHR37307:SF1">
    <property type="entry name" value="CELL DIVISION PROTEIN WHIA-RELATED"/>
    <property type="match status" value="1"/>
</dbReference>
<dbReference type="Proteomes" id="UP001224428">
    <property type="component" value="Unassembled WGS sequence"/>
</dbReference>
<evidence type="ECO:0000259" key="6">
    <source>
        <dbReference type="Pfam" id="PF14527"/>
    </source>
</evidence>
<dbReference type="GO" id="GO:0003677">
    <property type="term" value="F:DNA binding"/>
    <property type="evidence" value="ECO:0007669"/>
    <property type="project" value="UniProtKB-UniRule"/>
</dbReference>
<protein>
    <recommendedName>
        <fullName evidence="4">Probable cell division protein WhiA</fullName>
    </recommendedName>
</protein>
<evidence type="ECO:0000256" key="1">
    <source>
        <dbReference type="ARBA" id="ARBA00022618"/>
    </source>
</evidence>
<dbReference type="InterPro" id="IPR039518">
    <property type="entry name" value="WhiA_LAGLIDADG_dom"/>
</dbReference>
<dbReference type="InterPro" id="IPR003802">
    <property type="entry name" value="Sporulation_regulator_WhiA"/>
</dbReference>
<evidence type="ECO:0000259" key="5">
    <source>
        <dbReference type="Pfam" id="PF02650"/>
    </source>
</evidence>
<dbReference type="GO" id="GO:0051301">
    <property type="term" value="P:cell division"/>
    <property type="evidence" value="ECO:0007669"/>
    <property type="project" value="UniProtKB-UniRule"/>
</dbReference>
<comment type="caution">
    <text evidence="7">The sequence shown here is derived from an EMBL/GenBank/DDBJ whole genome shotgun (WGS) entry which is preliminary data.</text>
</comment>
<evidence type="ECO:0000313" key="7">
    <source>
        <dbReference type="EMBL" id="MDJ1645599.1"/>
    </source>
</evidence>
<dbReference type="Pfam" id="PF14527">
    <property type="entry name" value="LAGLIDADG_WhiA"/>
    <property type="match status" value="1"/>
</dbReference>
<evidence type="ECO:0000256" key="4">
    <source>
        <dbReference type="HAMAP-Rule" id="MF_01420"/>
    </source>
</evidence>
<dbReference type="InterPro" id="IPR023054">
    <property type="entry name" value="Sporulation_regulator_WhiA_C"/>
</dbReference>
<keyword evidence="3 4" id="KW-0131">Cell cycle</keyword>
<dbReference type="PANTHER" id="PTHR37307">
    <property type="entry name" value="CELL DIVISION PROTEIN WHIA-RELATED"/>
    <property type="match status" value="1"/>
</dbReference>
<keyword evidence="2 4" id="KW-0238">DNA-binding</keyword>
<dbReference type="GO" id="GO:0043937">
    <property type="term" value="P:regulation of sporulation"/>
    <property type="evidence" value="ECO:0007669"/>
    <property type="project" value="InterPro"/>
</dbReference>
<comment type="similarity">
    <text evidence="4">Belongs to the WhiA family.</text>
</comment>
<evidence type="ECO:0000256" key="2">
    <source>
        <dbReference type="ARBA" id="ARBA00023125"/>
    </source>
</evidence>
<dbReference type="HAMAP" id="MF_01420">
    <property type="entry name" value="HTH_type_WhiA"/>
    <property type="match status" value="1"/>
</dbReference>
<proteinExistence type="inferred from homology"/>
<sequence length="300" mass="35362">MKICQPQTKENYLTFSRKEIMTFAHSIKNEIMTTSYSKTQLDSLLNGFIISNGILQDKNIILKFNNSDIRKFILKIFSDRNIDFAKVANTKSIIINTKNYDFSINYEDNSQFFAGIFLSSGSVNKLETSAYHLQIGAREEKFIDIIQKTLNSYENFKFKFIKQKDWYIIYIKKIESICDFLRAIQAINSYLLLENVRINRDYNNNLNRLGNFDVTNLNKTIKAFEDFKNMFLLVKEKKQLKQFSQSQRVYFKERMKHPEYSLSELSILLLEKGIDITKGGINHWNKKLKTVFEQLSTNQK</sequence>
<dbReference type="Pfam" id="PF02650">
    <property type="entry name" value="HTH_WhiA"/>
    <property type="match status" value="1"/>
</dbReference>
<keyword evidence="8" id="KW-1185">Reference proteome</keyword>